<name>A0AAV4STV7_9ARAC</name>
<keyword evidence="1" id="KW-0732">Signal</keyword>
<comment type="caution">
    <text evidence="2">The sequence shown here is derived from an EMBL/GenBank/DDBJ whole genome shotgun (WGS) entry which is preliminary data.</text>
</comment>
<accession>A0AAV4STV7</accession>
<gene>
    <name evidence="2" type="ORF">CDAR_187301</name>
</gene>
<evidence type="ECO:0000313" key="3">
    <source>
        <dbReference type="Proteomes" id="UP001054837"/>
    </source>
</evidence>
<protein>
    <submittedName>
        <fullName evidence="2">Uncharacterized protein</fullName>
    </submittedName>
</protein>
<feature type="chain" id="PRO_5043573735" evidence="1">
    <location>
        <begin position="30"/>
        <end position="128"/>
    </location>
</feature>
<dbReference type="AlphaFoldDB" id="A0AAV4STV7"/>
<reference evidence="2 3" key="1">
    <citation type="submission" date="2021-06" db="EMBL/GenBank/DDBJ databases">
        <title>Caerostris darwini draft genome.</title>
        <authorList>
            <person name="Kono N."/>
            <person name="Arakawa K."/>
        </authorList>
    </citation>
    <scope>NUCLEOTIDE SEQUENCE [LARGE SCALE GENOMIC DNA]</scope>
</reference>
<feature type="signal peptide" evidence="1">
    <location>
        <begin position="1"/>
        <end position="29"/>
    </location>
</feature>
<dbReference type="EMBL" id="BPLQ01008277">
    <property type="protein sequence ID" value="GIY36341.1"/>
    <property type="molecule type" value="Genomic_DNA"/>
</dbReference>
<organism evidence="2 3">
    <name type="scientific">Caerostris darwini</name>
    <dbReference type="NCBI Taxonomy" id="1538125"/>
    <lineage>
        <taxon>Eukaryota</taxon>
        <taxon>Metazoa</taxon>
        <taxon>Ecdysozoa</taxon>
        <taxon>Arthropoda</taxon>
        <taxon>Chelicerata</taxon>
        <taxon>Arachnida</taxon>
        <taxon>Araneae</taxon>
        <taxon>Araneomorphae</taxon>
        <taxon>Entelegynae</taxon>
        <taxon>Araneoidea</taxon>
        <taxon>Araneidae</taxon>
        <taxon>Caerostris</taxon>
    </lineage>
</organism>
<evidence type="ECO:0000313" key="2">
    <source>
        <dbReference type="EMBL" id="GIY36341.1"/>
    </source>
</evidence>
<dbReference type="Proteomes" id="UP001054837">
    <property type="component" value="Unassembled WGS sequence"/>
</dbReference>
<evidence type="ECO:0000256" key="1">
    <source>
        <dbReference type="SAM" id="SignalP"/>
    </source>
</evidence>
<sequence length="128" mass="15029">MQNRSSQKEKRGNDFFFLLLLLIFPPFLGKSEPSISRSEYLYTFSFHVIRWLLLGSEGLVTNENPDDDSHWRMADLNFFFVTSSICSHLRFHPLYLIPHTNSHQNIYYMITNNHNNPLPPRSASLTHT</sequence>
<keyword evidence="3" id="KW-1185">Reference proteome</keyword>
<proteinExistence type="predicted"/>